<sequence>MSQEILEKVRGIVADQLSVELADVKPESTFQNDLGADSLDTVELVMALEEAFDIEIPDEAAEGITTVGDAVNYIEEKQG</sequence>
<name>A0A524RNB6_9CHRO</name>
<dbReference type="UniPathway" id="UPA00094"/>
<dbReference type="NCBIfam" id="NF002148">
    <property type="entry name" value="PRK00982.1-2"/>
    <property type="match status" value="1"/>
</dbReference>
<keyword evidence="5 8" id="KW-0276">Fatty acid metabolism</keyword>
<evidence type="ECO:0000259" key="11">
    <source>
        <dbReference type="PROSITE" id="PS50075"/>
    </source>
</evidence>
<evidence type="ECO:0000256" key="6">
    <source>
        <dbReference type="ARBA" id="ARBA00023098"/>
    </source>
</evidence>
<dbReference type="PROSITE" id="PS00012">
    <property type="entry name" value="PHOSPHOPANTETHEINE"/>
    <property type="match status" value="1"/>
</dbReference>
<evidence type="ECO:0000256" key="7">
    <source>
        <dbReference type="ARBA" id="ARBA00023160"/>
    </source>
</evidence>
<proteinExistence type="inferred from homology"/>
<evidence type="ECO:0000256" key="5">
    <source>
        <dbReference type="ARBA" id="ARBA00022832"/>
    </source>
</evidence>
<dbReference type="NCBIfam" id="NF002149">
    <property type="entry name" value="PRK00982.1-3"/>
    <property type="match status" value="1"/>
</dbReference>
<dbReference type="InterPro" id="IPR020806">
    <property type="entry name" value="PKS_PP-bd"/>
</dbReference>
<dbReference type="FunFam" id="1.10.1200.10:FF:000001">
    <property type="entry name" value="Acyl carrier protein"/>
    <property type="match status" value="1"/>
</dbReference>
<dbReference type="InterPro" id="IPR003231">
    <property type="entry name" value="ACP"/>
</dbReference>
<evidence type="ECO:0000313" key="13">
    <source>
        <dbReference type="Proteomes" id="UP000317990"/>
    </source>
</evidence>
<evidence type="ECO:0000256" key="3">
    <source>
        <dbReference type="ARBA" id="ARBA00022516"/>
    </source>
</evidence>
<evidence type="ECO:0000256" key="2">
    <source>
        <dbReference type="ARBA" id="ARBA00022450"/>
    </source>
</evidence>
<dbReference type="AlphaFoldDB" id="A0A524RNB6"/>
<dbReference type="Pfam" id="PF00550">
    <property type="entry name" value="PP-binding"/>
    <property type="match status" value="1"/>
</dbReference>
<gene>
    <name evidence="8 12" type="primary">acpP</name>
    <name evidence="12" type="ORF">ERJ67_05805</name>
</gene>
<dbReference type="GO" id="GO:0009245">
    <property type="term" value="P:lipid A biosynthetic process"/>
    <property type="evidence" value="ECO:0007669"/>
    <property type="project" value="TreeGrafter"/>
</dbReference>
<evidence type="ECO:0000256" key="9">
    <source>
        <dbReference type="NCBIfam" id="TIGR00517"/>
    </source>
</evidence>
<keyword evidence="8" id="KW-0963">Cytoplasm</keyword>
<dbReference type="SUPFAM" id="SSF47336">
    <property type="entry name" value="ACP-like"/>
    <property type="match status" value="1"/>
</dbReference>
<dbReference type="GO" id="GO:0005829">
    <property type="term" value="C:cytosol"/>
    <property type="evidence" value="ECO:0007669"/>
    <property type="project" value="TreeGrafter"/>
</dbReference>
<comment type="PTM">
    <text evidence="8">4'-phosphopantetheine is transferred from CoA to a specific serine of apo-ACP by AcpS. This modification is essential for activity because fatty acids are bound in thioester linkage to the sulfhydryl of the prosthetic group.</text>
</comment>
<dbReference type="PANTHER" id="PTHR20863:SF76">
    <property type="entry name" value="CARRIER DOMAIN-CONTAINING PROTEIN"/>
    <property type="match status" value="1"/>
</dbReference>
<evidence type="ECO:0000256" key="8">
    <source>
        <dbReference type="HAMAP-Rule" id="MF_01217"/>
    </source>
</evidence>
<protein>
    <recommendedName>
        <fullName evidence="8 9">Acyl carrier protein</fullName>
        <shortName evidence="8">ACP</shortName>
    </recommendedName>
</protein>
<dbReference type="InterPro" id="IPR009081">
    <property type="entry name" value="PP-bd_ACP"/>
</dbReference>
<dbReference type="SMART" id="SM00823">
    <property type="entry name" value="PKS_PP"/>
    <property type="match status" value="1"/>
</dbReference>
<dbReference type="NCBIfam" id="TIGR00517">
    <property type="entry name" value="acyl_carrier"/>
    <property type="match status" value="1"/>
</dbReference>
<accession>A0A524RNB6</accession>
<dbReference type="GO" id="GO:0016020">
    <property type="term" value="C:membrane"/>
    <property type="evidence" value="ECO:0007669"/>
    <property type="project" value="GOC"/>
</dbReference>
<keyword evidence="2 8" id="KW-0596">Phosphopantetheine</keyword>
<keyword evidence="4 8" id="KW-0597">Phosphoprotein</keyword>
<dbReference type="GO" id="GO:0000035">
    <property type="term" value="F:acyl binding"/>
    <property type="evidence" value="ECO:0007669"/>
    <property type="project" value="TreeGrafter"/>
</dbReference>
<comment type="pathway">
    <text evidence="8 10">Lipid metabolism; fatty acid biosynthesis.</text>
</comment>
<dbReference type="NCBIfam" id="NF002150">
    <property type="entry name" value="PRK00982.1-4"/>
    <property type="match status" value="1"/>
</dbReference>
<feature type="modified residue" description="O-(pantetheine 4'-phosphoryl)serine" evidence="8">
    <location>
        <position position="38"/>
    </location>
</feature>
<feature type="domain" description="Carrier" evidence="11">
    <location>
        <begin position="3"/>
        <end position="78"/>
    </location>
</feature>
<dbReference type="InterPro" id="IPR036736">
    <property type="entry name" value="ACP-like_sf"/>
</dbReference>
<dbReference type="NCBIfam" id="NF002151">
    <property type="entry name" value="PRK00982.1-5"/>
    <property type="match status" value="1"/>
</dbReference>
<comment type="subcellular location">
    <subcellularLocation>
        <location evidence="8">Cytoplasm</location>
    </subcellularLocation>
</comment>
<comment type="caution">
    <text evidence="12">The sequence shown here is derived from an EMBL/GenBank/DDBJ whole genome shotgun (WGS) entry which is preliminary data.</text>
</comment>
<dbReference type="HAMAP" id="MF_01217">
    <property type="entry name" value="Acyl_carrier"/>
    <property type="match status" value="1"/>
</dbReference>
<comment type="similarity">
    <text evidence="8">Belongs to the acyl carrier protein (ACP) family.</text>
</comment>
<comment type="function">
    <text evidence="1 8 10">Carrier of the growing fatty acid chain in fatty acid biosynthesis.</text>
</comment>
<dbReference type="GO" id="GO:0031177">
    <property type="term" value="F:phosphopantetheine binding"/>
    <property type="evidence" value="ECO:0007669"/>
    <property type="project" value="InterPro"/>
</dbReference>
<dbReference type="PANTHER" id="PTHR20863">
    <property type="entry name" value="ACYL CARRIER PROTEIN"/>
    <property type="match status" value="1"/>
</dbReference>
<evidence type="ECO:0000256" key="4">
    <source>
        <dbReference type="ARBA" id="ARBA00022553"/>
    </source>
</evidence>
<dbReference type="GO" id="GO:0000036">
    <property type="term" value="F:acyl carrier activity"/>
    <property type="evidence" value="ECO:0007669"/>
    <property type="project" value="UniProtKB-UniRule"/>
</dbReference>
<organism evidence="12 13">
    <name type="scientific">Aphanocapsa feldmannii 277cV</name>
    <dbReference type="NCBI Taxonomy" id="2507553"/>
    <lineage>
        <taxon>Bacteria</taxon>
        <taxon>Bacillati</taxon>
        <taxon>Cyanobacteriota</taxon>
        <taxon>Cyanophyceae</taxon>
        <taxon>Oscillatoriophycideae</taxon>
        <taxon>Chroococcales</taxon>
        <taxon>Microcystaceae</taxon>
        <taxon>Aphanocapsa</taxon>
    </lineage>
</organism>
<dbReference type="EMBL" id="SRMO01000065">
    <property type="protein sequence ID" value="TGG92295.1"/>
    <property type="molecule type" value="Genomic_DNA"/>
</dbReference>
<dbReference type="Gene3D" id="1.10.1200.10">
    <property type="entry name" value="ACP-like"/>
    <property type="match status" value="1"/>
</dbReference>
<evidence type="ECO:0000313" key="12">
    <source>
        <dbReference type="EMBL" id="TGG92295.1"/>
    </source>
</evidence>
<keyword evidence="3 8" id="KW-0444">Lipid biosynthesis</keyword>
<evidence type="ECO:0000256" key="1">
    <source>
        <dbReference type="ARBA" id="ARBA00003180"/>
    </source>
</evidence>
<dbReference type="PROSITE" id="PS50075">
    <property type="entry name" value="CARRIER"/>
    <property type="match status" value="1"/>
</dbReference>
<evidence type="ECO:0000256" key="10">
    <source>
        <dbReference type="RuleBase" id="RU003545"/>
    </source>
</evidence>
<keyword evidence="7 8" id="KW-0275">Fatty acid biosynthesis</keyword>
<comment type="PTM">
    <text evidence="10">4'-phosphopantetheine is transferred from CoA to a specific serine of apo-ACP by acpS.</text>
</comment>
<dbReference type="InterPro" id="IPR006162">
    <property type="entry name" value="Ppantetheine_attach_site"/>
</dbReference>
<dbReference type="Proteomes" id="UP000317990">
    <property type="component" value="Unassembled WGS sequence"/>
</dbReference>
<reference evidence="12 13" key="1">
    <citation type="journal article" date="2019" name="mSystems">
        <title>Life at home and on the roam: Genomic adaptions reflect the dual lifestyle of an intracellular, facultative symbiont.</title>
        <authorList>
            <person name="Burgsdorf I."/>
        </authorList>
    </citation>
    <scope>NUCLEOTIDE SEQUENCE [LARGE SCALE GENOMIC DNA]</scope>
    <source>
        <strain evidence="12">277cV</strain>
    </source>
</reference>
<keyword evidence="6 8" id="KW-0443">Lipid metabolism</keyword>